<dbReference type="AlphaFoldDB" id="A0A1G9MHQ7"/>
<feature type="domain" description="Rhodanese" evidence="1">
    <location>
        <begin position="38"/>
        <end position="124"/>
    </location>
</feature>
<reference evidence="2 3" key="1">
    <citation type="submission" date="2016-10" db="EMBL/GenBank/DDBJ databases">
        <authorList>
            <person name="de Groot N.N."/>
        </authorList>
    </citation>
    <scope>NUCLEOTIDE SEQUENCE [LARGE SCALE GENOMIC DNA]</scope>
    <source>
        <strain evidence="2 3">DSM 797</strain>
    </source>
</reference>
<evidence type="ECO:0000259" key="1">
    <source>
        <dbReference type="PROSITE" id="PS50206"/>
    </source>
</evidence>
<proteinExistence type="predicted"/>
<accession>A0A1G9MHQ7</accession>
<gene>
    <name evidence="2" type="ORF">SAMN04515677_103210</name>
</gene>
<organism evidence="2 3">
    <name type="scientific">Romboutsia lituseburensis DSM 797</name>
    <dbReference type="NCBI Taxonomy" id="1121325"/>
    <lineage>
        <taxon>Bacteria</taxon>
        <taxon>Bacillati</taxon>
        <taxon>Bacillota</taxon>
        <taxon>Clostridia</taxon>
        <taxon>Peptostreptococcales</taxon>
        <taxon>Peptostreptococcaceae</taxon>
        <taxon>Romboutsia</taxon>
    </lineage>
</organism>
<keyword evidence="3" id="KW-1185">Reference proteome</keyword>
<sequence length="125" mass="14726">MKLLLKKYLIKYEDIKDEITVDVRTKEQYSENNVFKYNIPIMTKEEHDFLHRHLFWAEVIVIYGMIKNIKEITKDLIRVSHNKTKALIIGCSKGRLRSPTMWAYAKLIGINAKVLENGILGIKKY</sequence>
<evidence type="ECO:0000313" key="3">
    <source>
        <dbReference type="Proteomes" id="UP000199068"/>
    </source>
</evidence>
<dbReference type="InterPro" id="IPR036873">
    <property type="entry name" value="Rhodanese-like_dom_sf"/>
</dbReference>
<dbReference type="RefSeq" id="WP_092724910.1">
    <property type="nucleotide sequence ID" value="NZ_FNGW01000003.1"/>
</dbReference>
<dbReference type="EMBL" id="FNGW01000003">
    <property type="protein sequence ID" value="SDL73195.1"/>
    <property type="molecule type" value="Genomic_DNA"/>
</dbReference>
<dbReference type="Proteomes" id="UP000199068">
    <property type="component" value="Unassembled WGS sequence"/>
</dbReference>
<evidence type="ECO:0000313" key="2">
    <source>
        <dbReference type="EMBL" id="SDL73195.1"/>
    </source>
</evidence>
<dbReference type="PROSITE" id="PS50206">
    <property type="entry name" value="RHODANESE_3"/>
    <property type="match status" value="1"/>
</dbReference>
<name>A0A1G9MHQ7_9FIRM</name>
<protein>
    <recommendedName>
        <fullName evidence="1">Rhodanese domain-containing protein</fullName>
    </recommendedName>
</protein>
<dbReference type="SUPFAM" id="SSF52821">
    <property type="entry name" value="Rhodanese/Cell cycle control phosphatase"/>
    <property type="match status" value="1"/>
</dbReference>
<dbReference type="InterPro" id="IPR001763">
    <property type="entry name" value="Rhodanese-like_dom"/>
</dbReference>
<dbReference type="Gene3D" id="3.40.250.10">
    <property type="entry name" value="Rhodanese-like domain"/>
    <property type="match status" value="1"/>
</dbReference>